<protein>
    <submittedName>
        <fullName evidence="2">META domain-containing protein</fullName>
    </submittedName>
</protein>
<evidence type="ECO:0000259" key="1">
    <source>
        <dbReference type="Pfam" id="PF03724"/>
    </source>
</evidence>
<reference evidence="2 3" key="1">
    <citation type="submission" date="2024-01" db="EMBL/GenBank/DDBJ databases">
        <title>Multi-omics insights into the function and evolution of sodium benzoate biodegradation pathways in Benzoatithermus flavus gen. nov., sp. nov. from hot spring.</title>
        <authorList>
            <person name="Hu C.-J."/>
            <person name="Li W.-J."/>
        </authorList>
    </citation>
    <scope>NUCLEOTIDE SEQUENCE [LARGE SCALE GENOMIC DNA]</scope>
    <source>
        <strain evidence="2 3">SYSU G07066</strain>
    </source>
</reference>
<gene>
    <name evidence="2" type="ORF">U1T56_03580</name>
</gene>
<feature type="domain" description="DUF306" evidence="1">
    <location>
        <begin position="40"/>
        <end position="150"/>
    </location>
</feature>
<dbReference type="Gene3D" id="2.40.128.270">
    <property type="match status" value="1"/>
</dbReference>
<sequence>MIRRRDVLLALGTLALPTVLLAPSIVAAKPPDGQQAILARLVGTTWRAVSILGQPVRPVTGTDFLGRPVTVTVASTLTFVSTVAIAGGAGCNRYGGPVRVDGGRLRIGPIVTTLIACAPARVMTQEKRFLAALLQGERLALRGFFLLLYSTGQPAPTRFVRVGRVEPG</sequence>
<dbReference type="PANTHER" id="PTHR35535">
    <property type="entry name" value="HEAT SHOCK PROTEIN HSLJ"/>
    <property type="match status" value="1"/>
</dbReference>
<dbReference type="InterPro" id="IPR038670">
    <property type="entry name" value="HslJ-like_sf"/>
</dbReference>
<proteinExistence type="predicted"/>
<dbReference type="Proteomes" id="UP001375743">
    <property type="component" value="Unassembled WGS sequence"/>
</dbReference>
<evidence type="ECO:0000313" key="2">
    <source>
        <dbReference type="EMBL" id="MEK0082220.1"/>
    </source>
</evidence>
<name>A0ABU8XM28_9PROT</name>
<dbReference type="InterPro" id="IPR053147">
    <property type="entry name" value="Hsp_HslJ-like"/>
</dbReference>
<evidence type="ECO:0000313" key="3">
    <source>
        <dbReference type="Proteomes" id="UP001375743"/>
    </source>
</evidence>
<dbReference type="PANTHER" id="PTHR35535:SF1">
    <property type="entry name" value="HEAT SHOCK PROTEIN HSLJ"/>
    <property type="match status" value="1"/>
</dbReference>
<comment type="caution">
    <text evidence="2">The sequence shown here is derived from an EMBL/GenBank/DDBJ whole genome shotgun (WGS) entry which is preliminary data.</text>
</comment>
<dbReference type="InterPro" id="IPR005184">
    <property type="entry name" value="DUF306_Meta_HslJ"/>
</dbReference>
<dbReference type="Pfam" id="PF03724">
    <property type="entry name" value="META"/>
    <property type="match status" value="1"/>
</dbReference>
<organism evidence="2 3">
    <name type="scientific">Benzoatithermus flavus</name>
    <dbReference type="NCBI Taxonomy" id="3108223"/>
    <lineage>
        <taxon>Bacteria</taxon>
        <taxon>Pseudomonadati</taxon>
        <taxon>Pseudomonadota</taxon>
        <taxon>Alphaproteobacteria</taxon>
        <taxon>Geminicoccales</taxon>
        <taxon>Geminicoccaceae</taxon>
        <taxon>Benzoatithermus</taxon>
    </lineage>
</organism>
<dbReference type="RefSeq" id="WP_418158068.1">
    <property type="nucleotide sequence ID" value="NZ_JBBLZC010000002.1"/>
</dbReference>
<keyword evidence="3" id="KW-1185">Reference proteome</keyword>
<dbReference type="EMBL" id="JBBLZC010000002">
    <property type="protein sequence ID" value="MEK0082220.1"/>
    <property type="molecule type" value="Genomic_DNA"/>
</dbReference>
<accession>A0ABU8XM28</accession>